<evidence type="ECO:0000256" key="1">
    <source>
        <dbReference type="ARBA" id="ARBA00022729"/>
    </source>
</evidence>
<organism evidence="3 5">
    <name type="scientific">Rotaria magnacalcarata</name>
    <dbReference type="NCBI Taxonomy" id="392030"/>
    <lineage>
        <taxon>Eukaryota</taxon>
        <taxon>Metazoa</taxon>
        <taxon>Spiralia</taxon>
        <taxon>Gnathifera</taxon>
        <taxon>Rotifera</taxon>
        <taxon>Eurotatoria</taxon>
        <taxon>Bdelloidea</taxon>
        <taxon>Philodinida</taxon>
        <taxon>Philodinidae</taxon>
        <taxon>Rotaria</taxon>
    </lineage>
</organism>
<proteinExistence type="predicted"/>
<dbReference type="Proteomes" id="UP000663856">
    <property type="component" value="Unassembled WGS sequence"/>
</dbReference>
<name>A0A816TMR4_9BILA</name>
<dbReference type="PANTHER" id="PTHR10680:SF28">
    <property type="entry name" value="SMP-30_GLUCONOLACTONASE_LRE-LIKE REGION DOMAIN-CONTAINING PROTEIN"/>
    <property type="match status" value="1"/>
</dbReference>
<accession>A0A816TMR4</accession>
<dbReference type="EMBL" id="CAJNRE010012263">
    <property type="protein sequence ID" value="CAF2108825.1"/>
    <property type="molecule type" value="Genomic_DNA"/>
</dbReference>
<protein>
    <submittedName>
        <fullName evidence="3">Uncharacterized protein</fullName>
    </submittedName>
</protein>
<dbReference type="GO" id="GO:0005576">
    <property type="term" value="C:extracellular region"/>
    <property type="evidence" value="ECO:0007669"/>
    <property type="project" value="TreeGrafter"/>
</dbReference>
<dbReference type="SUPFAM" id="SSF101898">
    <property type="entry name" value="NHL repeat"/>
    <property type="match status" value="1"/>
</dbReference>
<dbReference type="Gene3D" id="2.120.10.30">
    <property type="entry name" value="TolB, C-terminal domain"/>
    <property type="match status" value="2"/>
</dbReference>
<comment type="caution">
    <text evidence="3">The sequence shown here is derived from an EMBL/GenBank/DDBJ whole genome shotgun (WGS) entry which is preliminary data.</text>
</comment>
<dbReference type="PANTHER" id="PTHR10680">
    <property type="entry name" value="PEPTIDYL-GLYCINE ALPHA-AMIDATING MONOOXYGENASE"/>
    <property type="match status" value="1"/>
</dbReference>
<dbReference type="CDD" id="cd05819">
    <property type="entry name" value="NHL"/>
    <property type="match status" value="1"/>
</dbReference>
<dbReference type="AlphaFoldDB" id="A0A816TMR4"/>
<reference evidence="3" key="1">
    <citation type="submission" date="2021-02" db="EMBL/GenBank/DDBJ databases">
        <authorList>
            <person name="Nowell W R."/>
        </authorList>
    </citation>
    <scope>NUCLEOTIDE SEQUENCE</scope>
</reference>
<keyword evidence="1" id="KW-0732">Signal</keyword>
<evidence type="ECO:0000313" key="4">
    <source>
        <dbReference type="EMBL" id="CAF2108825.1"/>
    </source>
</evidence>
<evidence type="ECO:0000313" key="5">
    <source>
        <dbReference type="Proteomes" id="UP000663856"/>
    </source>
</evidence>
<sequence length="257" mass="28376">MSSLLSNSSTCLSWNPILGFIPNIPADAKWAQYGMAVAGGDGNGNVTNQLSYHAGLFFDDDQTVLIADSWNNRIMQWKPGDKNGQVVAGGKVQGNRLDQLSYPTEVLIDKETNSLIICDEGNGRVVRWSRRTGTTQGEILIDYISCWGLAMDDQRYLYVSDAGRNEVRRYQLGDKNSTLVADGNGTGDGLNQLNWRTSLFVDRQQNVYVSDVYNHRVMKWEKDATEGILIAGGLDYGNALTQLAYSEGLFVDTLGTL</sequence>
<gene>
    <name evidence="4" type="ORF">MBJ925_LOCUS23775</name>
    <name evidence="3" type="ORF">WKI299_LOCUS19736</name>
</gene>
<evidence type="ECO:0000256" key="2">
    <source>
        <dbReference type="ARBA" id="ARBA00023180"/>
    </source>
</evidence>
<dbReference type="Proteomes" id="UP000663824">
    <property type="component" value="Unassembled WGS sequence"/>
</dbReference>
<evidence type="ECO:0000313" key="3">
    <source>
        <dbReference type="EMBL" id="CAF2098591.1"/>
    </source>
</evidence>
<dbReference type="EMBL" id="CAJNRF010008119">
    <property type="protein sequence ID" value="CAF2098591.1"/>
    <property type="molecule type" value="Genomic_DNA"/>
</dbReference>
<dbReference type="InterPro" id="IPR011042">
    <property type="entry name" value="6-blade_b-propeller_TolB-like"/>
</dbReference>
<keyword evidence="2" id="KW-0325">Glycoprotein</keyword>